<dbReference type="InterPro" id="IPR007197">
    <property type="entry name" value="rSAM"/>
</dbReference>
<name>A0A9D1TD53_9FIRM</name>
<comment type="function">
    <text evidence="14 16">Catalyzes the conversion of dethiobiotin (DTB) to biotin by the insertion of a sulfur atom into dethiobiotin via a radical-based mechanism.</text>
</comment>
<evidence type="ECO:0000256" key="17">
    <source>
        <dbReference type="PIRSR" id="PIRSR001619-1"/>
    </source>
</evidence>
<keyword evidence="11 16" id="KW-0408">Iron</keyword>
<dbReference type="InterPro" id="IPR002684">
    <property type="entry name" value="Biotin_synth/BioAB"/>
</dbReference>
<dbReference type="GO" id="GO:0005506">
    <property type="term" value="F:iron ion binding"/>
    <property type="evidence" value="ECO:0007669"/>
    <property type="project" value="UniProtKB-UniRule"/>
</dbReference>
<evidence type="ECO:0000256" key="10">
    <source>
        <dbReference type="ARBA" id="ARBA00022756"/>
    </source>
</evidence>
<keyword evidence="7 16" id="KW-0949">S-adenosyl-L-methionine</keyword>
<dbReference type="GO" id="GO:0009102">
    <property type="term" value="P:biotin biosynthetic process"/>
    <property type="evidence" value="ECO:0007669"/>
    <property type="project" value="UniProtKB-UniRule"/>
</dbReference>
<feature type="binding site" evidence="16 17">
    <location>
        <position position="69"/>
    </location>
    <ligand>
        <name>[4Fe-4S] cluster</name>
        <dbReference type="ChEBI" id="CHEBI:49883"/>
        <note>4Fe-4S-S-AdoMet</note>
    </ligand>
</feature>
<feature type="binding site" evidence="16 17">
    <location>
        <position position="62"/>
    </location>
    <ligand>
        <name>[4Fe-4S] cluster</name>
        <dbReference type="ChEBI" id="CHEBI:49883"/>
        <note>4Fe-4S-S-AdoMet</note>
    </ligand>
</feature>
<dbReference type="InterPro" id="IPR010722">
    <property type="entry name" value="BATS_dom"/>
</dbReference>
<dbReference type="PROSITE" id="PS51918">
    <property type="entry name" value="RADICAL_SAM"/>
    <property type="match status" value="1"/>
</dbReference>
<evidence type="ECO:0000256" key="16">
    <source>
        <dbReference type="HAMAP-Rule" id="MF_01694"/>
    </source>
</evidence>
<evidence type="ECO:0000313" key="20">
    <source>
        <dbReference type="Proteomes" id="UP000886884"/>
    </source>
</evidence>
<comment type="cofactor">
    <cofactor evidence="16">
        <name>[2Fe-2S] cluster</name>
        <dbReference type="ChEBI" id="CHEBI:190135"/>
    </cofactor>
    <text evidence="16">Binds 1 [2Fe-2S] cluster. The cluster is coordinated with 3 cysteines and 1 arginine.</text>
</comment>
<comment type="cofactor">
    <cofactor evidence="17">
        <name>[2Fe-2S] cluster</name>
        <dbReference type="ChEBI" id="CHEBI:190135"/>
    </cofactor>
    <text evidence="17">Binds 1 [2Fe-2S] cluster. The cluster is coordinated with 3 cysteines and 1 arginine.</text>
</comment>
<keyword evidence="12 16" id="KW-0411">Iron-sulfur</keyword>
<sequence length="323" mass="34825">MIDIEALGNAVLRGKEITREEALALYAAPLEPLAKKADEIRARFCGNTFDLCAILNAKSGRCPENCKFCAQSARYATGAEEYPLLRTEEIVHAAKIHAVQGVLRYSLVTSGRRLTDDEVEKICEAARAIRQETNLSVCVSCGLLNEAQFRALKEAGISRAHNNLETSRRNFPNICTTHTFEDKIAAIRAAQAAGLTVCSGGLMGLGETPQDRVDMALTLRVLSIKSVPLNLLHPIPGTPLAAASPLSAEELRRIVAIYRFLLPDAAIRLAGGRSQLPDRGRSCFVSGANAAISGGMLTTAGVTVQTDRNLLKELGYEVRPIEA</sequence>
<dbReference type="AlphaFoldDB" id="A0A9D1TD53"/>
<organism evidence="19 20">
    <name type="scientific">Candidatus Ornithocaccomicrobium faecavium</name>
    <dbReference type="NCBI Taxonomy" id="2840890"/>
    <lineage>
        <taxon>Bacteria</taxon>
        <taxon>Bacillati</taxon>
        <taxon>Bacillota</taxon>
        <taxon>Clostridia</taxon>
        <taxon>Candidatus Ornithocaccomicrobium</taxon>
    </lineage>
</organism>
<evidence type="ECO:0000256" key="5">
    <source>
        <dbReference type="ARBA" id="ARBA00022485"/>
    </source>
</evidence>
<dbReference type="NCBIfam" id="TIGR00433">
    <property type="entry name" value="bioB"/>
    <property type="match status" value="1"/>
</dbReference>
<dbReference type="HAMAP" id="MF_01694">
    <property type="entry name" value="BioB"/>
    <property type="match status" value="1"/>
</dbReference>
<feature type="binding site" evidence="16 17">
    <location>
        <position position="268"/>
    </location>
    <ligand>
        <name>[2Fe-2S] cluster</name>
        <dbReference type="ChEBI" id="CHEBI:190135"/>
    </ligand>
</feature>
<evidence type="ECO:0000256" key="14">
    <source>
        <dbReference type="ARBA" id="ARBA00057568"/>
    </source>
</evidence>
<reference evidence="19" key="2">
    <citation type="journal article" date="2021" name="PeerJ">
        <title>Extensive microbial diversity within the chicken gut microbiome revealed by metagenomics and culture.</title>
        <authorList>
            <person name="Gilroy R."/>
            <person name="Ravi A."/>
            <person name="Getino M."/>
            <person name="Pursley I."/>
            <person name="Horton D.L."/>
            <person name="Alikhan N.F."/>
            <person name="Baker D."/>
            <person name="Gharbi K."/>
            <person name="Hall N."/>
            <person name="Watson M."/>
            <person name="Adriaenssens E.M."/>
            <person name="Foster-Nyarko E."/>
            <person name="Jarju S."/>
            <person name="Secka A."/>
            <person name="Antonio M."/>
            <person name="Oren A."/>
            <person name="Chaudhuri R.R."/>
            <person name="La Ragione R."/>
            <person name="Hildebrand F."/>
            <person name="Pallen M.J."/>
        </authorList>
    </citation>
    <scope>NUCLEOTIDE SEQUENCE</scope>
    <source>
        <strain evidence="19">CHK183-6373</strain>
    </source>
</reference>
<keyword evidence="10 16" id="KW-0093">Biotin biosynthesis</keyword>
<dbReference type="SFLD" id="SFLDG01278">
    <property type="entry name" value="biotin_synthase_like"/>
    <property type="match status" value="1"/>
</dbReference>
<feature type="binding site" evidence="16 17">
    <location>
        <position position="198"/>
    </location>
    <ligand>
        <name>[2Fe-2S] cluster</name>
        <dbReference type="ChEBI" id="CHEBI:190135"/>
    </ligand>
</feature>
<dbReference type="InterPro" id="IPR024177">
    <property type="entry name" value="Biotin_synthase"/>
</dbReference>
<reference evidence="19" key="1">
    <citation type="submission" date="2020-10" db="EMBL/GenBank/DDBJ databases">
        <authorList>
            <person name="Gilroy R."/>
        </authorList>
    </citation>
    <scope>NUCLEOTIDE SEQUENCE</scope>
    <source>
        <strain evidence="19">CHK183-6373</strain>
    </source>
</reference>
<dbReference type="SMART" id="SM00876">
    <property type="entry name" value="BATS"/>
    <property type="match status" value="1"/>
</dbReference>
<comment type="subunit">
    <text evidence="3 16">Homodimer.</text>
</comment>
<evidence type="ECO:0000256" key="1">
    <source>
        <dbReference type="ARBA" id="ARBA00004942"/>
    </source>
</evidence>
<keyword evidence="5 16" id="KW-0004">4Fe-4S</keyword>
<dbReference type="SFLD" id="SFLDG01060">
    <property type="entry name" value="BATS_domain_containing"/>
    <property type="match status" value="1"/>
</dbReference>
<feature type="binding site" evidence="16 17">
    <location>
        <position position="138"/>
    </location>
    <ligand>
        <name>[2Fe-2S] cluster</name>
        <dbReference type="ChEBI" id="CHEBI:190135"/>
    </ligand>
</feature>
<evidence type="ECO:0000256" key="7">
    <source>
        <dbReference type="ARBA" id="ARBA00022691"/>
    </source>
</evidence>
<dbReference type="Gene3D" id="3.20.20.70">
    <property type="entry name" value="Aldolase class I"/>
    <property type="match status" value="1"/>
</dbReference>
<dbReference type="FunFam" id="3.20.20.70:FF:000026">
    <property type="entry name" value="Biotin synthase"/>
    <property type="match status" value="1"/>
</dbReference>
<evidence type="ECO:0000256" key="9">
    <source>
        <dbReference type="ARBA" id="ARBA00022723"/>
    </source>
</evidence>
<keyword evidence="9 16" id="KW-0479">Metal-binding</keyword>
<dbReference type="PANTHER" id="PTHR22976:SF2">
    <property type="entry name" value="BIOTIN SYNTHASE, MITOCHONDRIAL"/>
    <property type="match status" value="1"/>
</dbReference>
<comment type="catalytic activity">
    <reaction evidence="13 16">
        <text>(4R,5S)-dethiobiotin + (sulfur carrier)-SH + 2 reduced [2Fe-2S]-[ferredoxin] + 2 S-adenosyl-L-methionine = (sulfur carrier)-H + biotin + 2 5'-deoxyadenosine + 2 L-methionine + 2 oxidized [2Fe-2S]-[ferredoxin]</text>
        <dbReference type="Rhea" id="RHEA:22060"/>
        <dbReference type="Rhea" id="RHEA-COMP:10000"/>
        <dbReference type="Rhea" id="RHEA-COMP:10001"/>
        <dbReference type="Rhea" id="RHEA-COMP:14737"/>
        <dbReference type="Rhea" id="RHEA-COMP:14739"/>
        <dbReference type="ChEBI" id="CHEBI:17319"/>
        <dbReference type="ChEBI" id="CHEBI:29917"/>
        <dbReference type="ChEBI" id="CHEBI:33737"/>
        <dbReference type="ChEBI" id="CHEBI:33738"/>
        <dbReference type="ChEBI" id="CHEBI:57586"/>
        <dbReference type="ChEBI" id="CHEBI:57844"/>
        <dbReference type="ChEBI" id="CHEBI:59789"/>
        <dbReference type="ChEBI" id="CHEBI:64428"/>
        <dbReference type="ChEBI" id="CHEBI:149473"/>
        <dbReference type="EC" id="2.8.1.6"/>
    </reaction>
</comment>
<dbReference type="PIRSF" id="PIRSF001619">
    <property type="entry name" value="Biotin_synth"/>
    <property type="match status" value="1"/>
</dbReference>
<comment type="pathway">
    <text evidence="1 16">Cofactor biosynthesis; biotin biosynthesis; biotin from 7,8-diaminononanoate: step 2/2.</text>
</comment>
<keyword evidence="8 16" id="KW-0001">2Fe-2S</keyword>
<dbReference type="Proteomes" id="UP000886884">
    <property type="component" value="Unassembled WGS sequence"/>
</dbReference>
<evidence type="ECO:0000256" key="2">
    <source>
        <dbReference type="ARBA" id="ARBA00010765"/>
    </source>
</evidence>
<dbReference type="GO" id="GO:0051539">
    <property type="term" value="F:4 iron, 4 sulfur cluster binding"/>
    <property type="evidence" value="ECO:0007669"/>
    <property type="project" value="UniProtKB-KW"/>
</dbReference>
<dbReference type="SUPFAM" id="SSF102114">
    <property type="entry name" value="Radical SAM enzymes"/>
    <property type="match status" value="1"/>
</dbReference>
<gene>
    <name evidence="16 19" type="primary">bioB</name>
    <name evidence="19" type="ORF">IAA64_11770</name>
</gene>
<evidence type="ECO:0000256" key="8">
    <source>
        <dbReference type="ARBA" id="ARBA00022714"/>
    </source>
</evidence>
<evidence type="ECO:0000256" key="15">
    <source>
        <dbReference type="ARBA" id="ARBA00070199"/>
    </source>
</evidence>
<dbReference type="EC" id="2.8.1.6" evidence="4 16"/>
<protein>
    <recommendedName>
        <fullName evidence="15 16">Biotin synthase</fullName>
        <ecNumber evidence="4 16">2.8.1.6</ecNumber>
    </recommendedName>
</protein>
<evidence type="ECO:0000256" key="11">
    <source>
        <dbReference type="ARBA" id="ARBA00023004"/>
    </source>
</evidence>
<dbReference type="Pfam" id="PF06968">
    <property type="entry name" value="BATS"/>
    <property type="match status" value="1"/>
</dbReference>
<dbReference type="InterPro" id="IPR058240">
    <property type="entry name" value="rSAM_sf"/>
</dbReference>
<feature type="binding site" evidence="16 17">
    <location>
        <position position="66"/>
    </location>
    <ligand>
        <name>[4Fe-4S] cluster</name>
        <dbReference type="ChEBI" id="CHEBI:49883"/>
        <note>4Fe-4S-S-AdoMet</note>
    </ligand>
</feature>
<dbReference type="Pfam" id="PF04055">
    <property type="entry name" value="Radical_SAM"/>
    <property type="match status" value="1"/>
</dbReference>
<comment type="similarity">
    <text evidence="2 16">Belongs to the radical SAM superfamily. Biotin synthase family.</text>
</comment>
<keyword evidence="6 16" id="KW-0808">Transferase</keyword>
<evidence type="ECO:0000256" key="4">
    <source>
        <dbReference type="ARBA" id="ARBA00012236"/>
    </source>
</evidence>
<feature type="binding site" evidence="16 17">
    <location>
        <position position="106"/>
    </location>
    <ligand>
        <name>[2Fe-2S] cluster</name>
        <dbReference type="ChEBI" id="CHEBI:190135"/>
    </ligand>
</feature>
<proteinExistence type="inferred from homology"/>
<dbReference type="SFLD" id="SFLDS00029">
    <property type="entry name" value="Radical_SAM"/>
    <property type="match status" value="1"/>
</dbReference>
<accession>A0A9D1TD53</accession>
<dbReference type="PANTHER" id="PTHR22976">
    <property type="entry name" value="BIOTIN SYNTHASE"/>
    <property type="match status" value="1"/>
</dbReference>
<feature type="domain" description="Radical SAM core" evidence="18">
    <location>
        <begin position="44"/>
        <end position="273"/>
    </location>
</feature>
<dbReference type="InterPro" id="IPR013785">
    <property type="entry name" value="Aldolase_TIM"/>
</dbReference>
<dbReference type="GO" id="GO:0051537">
    <property type="term" value="F:2 iron, 2 sulfur cluster binding"/>
    <property type="evidence" value="ECO:0007669"/>
    <property type="project" value="UniProtKB-KW"/>
</dbReference>
<dbReference type="CDD" id="cd01335">
    <property type="entry name" value="Radical_SAM"/>
    <property type="match status" value="1"/>
</dbReference>
<dbReference type="GO" id="GO:0004076">
    <property type="term" value="F:biotin synthase activity"/>
    <property type="evidence" value="ECO:0007669"/>
    <property type="project" value="UniProtKB-UniRule"/>
</dbReference>
<dbReference type="InterPro" id="IPR006638">
    <property type="entry name" value="Elp3/MiaA/NifB-like_rSAM"/>
</dbReference>
<evidence type="ECO:0000256" key="6">
    <source>
        <dbReference type="ARBA" id="ARBA00022679"/>
    </source>
</evidence>
<evidence type="ECO:0000256" key="13">
    <source>
        <dbReference type="ARBA" id="ARBA00051157"/>
    </source>
</evidence>
<comment type="caution">
    <text evidence="19">The sequence shown here is derived from an EMBL/GenBank/DDBJ whole genome shotgun (WGS) entry which is preliminary data.</text>
</comment>
<evidence type="ECO:0000256" key="12">
    <source>
        <dbReference type="ARBA" id="ARBA00023014"/>
    </source>
</evidence>
<comment type="cofactor">
    <cofactor evidence="16 17">
        <name>[4Fe-4S] cluster</name>
        <dbReference type="ChEBI" id="CHEBI:49883"/>
    </cofactor>
    <text evidence="16 17">Binds 1 [4Fe-4S] cluster. The cluster is coordinated with 3 cysteines and an exchangeable S-adenosyl-L-methionine.</text>
</comment>
<dbReference type="EMBL" id="DVOT01000213">
    <property type="protein sequence ID" value="HIV28644.1"/>
    <property type="molecule type" value="Genomic_DNA"/>
</dbReference>
<evidence type="ECO:0000313" key="19">
    <source>
        <dbReference type="EMBL" id="HIV28644.1"/>
    </source>
</evidence>
<dbReference type="SMART" id="SM00729">
    <property type="entry name" value="Elp3"/>
    <property type="match status" value="1"/>
</dbReference>
<evidence type="ECO:0000256" key="3">
    <source>
        <dbReference type="ARBA" id="ARBA00011738"/>
    </source>
</evidence>
<evidence type="ECO:0000259" key="18">
    <source>
        <dbReference type="PROSITE" id="PS51918"/>
    </source>
</evidence>